<accession>A0A2N9ETR8</accession>
<evidence type="ECO:0000256" key="1">
    <source>
        <dbReference type="SAM" id="MobiDB-lite"/>
    </source>
</evidence>
<feature type="compositionally biased region" description="Basic and acidic residues" evidence="1">
    <location>
        <begin position="137"/>
        <end position="148"/>
    </location>
</feature>
<protein>
    <submittedName>
        <fullName evidence="2">Uncharacterized protein</fullName>
    </submittedName>
</protein>
<organism evidence="2">
    <name type="scientific">Fagus sylvatica</name>
    <name type="common">Beechnut</name>
    <dbReference type="NCBI Taxonomy" id="28930"/>
    <lineage>
        <taxon>Eukaryota</taxon>
        <taxon>Viridiplantae</taxon>
        <taxon>Streptophyta</taxon>
        <taxon>Embryophyta</taxon>
        <taxon>Tracheophyta</taxon>
        <taxon>Spermatophyta</taxon>
        <taxon>Magnoliopsida</taxon>
        <taxon>eudicotyledons</taxon>
        <taxon>Gunneridae</taxon>
        <taxon>Pentapetalae</taxon>
        <taxon>rosids</taxon>
        <taxon>fabids</taxon>
        <taxon>Fagales</taxon>
        <taxon>Fagaceae</taxon>
        <taxon>Fagus</taxon>
    </lineage>
</organism>
<name>A0A2N9ETR8_FAGSY</name>
<gene>
    <name evidence="2" type="ORF">FSB_LOCUS6114</name>
</gene>
<evidence type="ECO:0000313" key="2">
    <source>
        <dbReference type="EMBL" id="SPC78232.1"/>
    </source>
</evidence>
<proteinExistence type="predicted"/>
<dbReference type="EMBL" id="OIVN01000320">
    <property type="protein sequence ID" value="SPC78232.1"/>
    <property type="molecule type" value="Genomic_DNA"/>
</dbReference>
<feature type="region of interest" description="Disordered" evidence="1">
    <location>
        <begin position="1"/>
        <end position="26"/>
    </location>
</feature>
<feature type="region of interest" description="Disordered" evidence="1">
    <location>
        <begin position="100"/>
        <end position="163"/>
    </location>
</feature>
<dbReference type="AlphaFoldDB" id="A0A2N9ETR8"/>
<reference evidence="2" key="1">
    <citation type="submission" date="2018-02" db="EMBL/GenBank/DDBJ databases">
        <authorList>
            <person name="Cohen D.B."/>
            <person name="Kent A.D."/>
        </authorList>
    </citation>
    <scope>NUCLEOTIDE SEQUENCE</scope>
</reference>
<sequence>MVLIHEEGEEAYTSSKNGPKLKEEKGRKLKNHYKEAANVKSFMKKIFKNGPKFKEEKGRKLKNHDEEEVGMAMGRVWGGDPIPRPVIPTPSLPRPVLGGTFFPLSPPHRGPKLKDDEEEGKEEEANVKSIMKKILKNKPDLEKPRSENPDLENPYPDKLDPKKPKRGILLRMLLFVGLTKKPDLEKPKRGILLKMLLFVGLTILRAFLGAFRRGALLSFEGAQQ</sequence>